<dbReference type="GO" id="GO:0043093">
    <property type="term" value="P:FtsZ-dependent cytokinesis"/>
    <property type="evidence" value="ECO:0007669"/>
    <property type="project" value="UniProtKB-UniRule"/>
</dbReference>
<evidence type="ECO:0000256" key="6">
    <source>
        <dbReference type="ARBA" id="ARBA00022989"/>
    </source>
</evidence>
<name>A0A1I0G1W2_9GAMM</name>
<gene>
    <name evidence="9" type="primary">ftsQ</name>
    <name evidence="11" type="ORF">SAMN04487962_11548</name>
</gene>
<comment type="subcellular location">
    <subcellularLocation>
        <location evidence="9">Cell inner membrane</location>
        <topology evidence="9">Single-pass type II membrane protein</topology>
    </subcellularLocation>
    <subcellularLocation>
        <location evidence="1">Membrane</location>
    </subcellularLocation>
    <text evidence="9">Localizes to the division septum.</text>
</comment>
<organism evidence="11 12">
    <name type="scientific">Marinobacter segnicrescens</name>
    <dbReference type="NCBI Taxonomy" id="430453"/>
    <lineage>
        <taxon>Bacteria</taxon>
        <taxon>Pseudomonadati</taxon>
        <taxon>Pseudomonadota</taxon>
        <taxon>Gammaproteobacteria</taxon>
        <taxon>Pseudomonadales</taxon>
        <taxon>Marinobacteraceae</taxon>
        <taxon>Marinobacter</taxon>
    </lineage>
</organism>
<evidence type="ECO:0000256" key="1">
    <source>
        <dbReference type="ARBA" id="ARBA00004370"/>
    </source>
</evidence>
<protein>
    <recommendedName>
        <fullName evidence="9">Cell division protein FtsQ</fullName>
    </recommendedName>
</protein>
<keyword evidence="7 9" id="KW-0472">Membrane</keyword>
<dbReference type="Proteomes" id="UP000198762">
    <property type="component" value="Unassembled WGS sequence"/>
</dbReference>
<reference evidence="12" key="1">
    <citation type="submission" date="2016-10" db="EMBL/GenBank/DDBJ databases">
        <authorList>
            <person name="Varghese N."/>
            <person name="Submissions S."/>
        </authorList>
    </citation>
    <scope>NUCLEOTIDE SEQUENCE [LARGE SCALE GENOMIC DNA]</scope>
    <source>
        <strain evidence="12">CGMCC 1.6489</strain>
    </source>
</reference>
<dbReference type="PROSITE" id="PS51779">
    <property type="entry name" value="POTRA"/>
    <property type="match status" value="1"/>
</dbReference>
<dbReference type="AlphaFoldDB" id="A0A1I0G1W2"/>
<evidence type="ECO:0000256" key="3">
    <source>
        <dbReference type="ARBA" id="ARBA00022519"/>
    </source>
</evidence>
<evidence type="ECO:0000256" key="2">
    <source>
        <dbReference type="ARBA" id="ARBA00022475"/>
    </source>
</evidence>
<keyword evidence="12" id="KW-1185">Reference proteome</keyword>
<dbReference type="Pfam" id="PF03799">
    <property type="entry name" value="FtsQ_DivIB_C"/>
    <property type="match status" value="1"/>
</dbReference>
<dbReference type="Pfam" id="PF08478">
    <property type="entry name" value="POTRA_1"/>
    <property type="match status" value="1"/>
</dbReference>
<dbReference type="Gene3D" id="3.40.50.11690">
    <property type="entry name" value="Cell division protein FtsQ/DivIB"/>
    <property type="match status" value="1"/>
</dbReference>
<evidence type="ECO:0000256" key="5">
    <source>
        <dbReference type="ARBA" id="ARBA00022692"/>
    </source>
</evidence>
<dbReference type="RefSeq" id="WP_091853371.1">
    <property type="nucleotide sequence ID" value="NZ_FOHZ01000015.1"/>
</dbReference>
<evidence type="ECO:0000256" key="9">
    <source>
        <dbReference type="HAMAP-Rule" id="MF_00911"/>
    </source>
</evidence>
<dbReference type="InterPro" id="IPR026579">
    <property type="entry name" value="FtsQ"/>
</dbReference>
<keyword evidence="2 9" id="KW-1003">Cell membrane</keyword>
<keyword evidence="3 9" id="KW-0997">Cell inner membrane</keyword>
<evidence type="ECO:0000313" key="12">
    <source>
        <dbReference type="Proteomes" id="UP000198762"/>
    </source>
</evidence>
<comment type="subunit">
    <text evidence="9">Part of a complex composed of FtsB, FtsL and FtsQ.</text>
</comment>
<feature type="domain" description="POTRA" evidence="10">
    <location>
        <begin position="73"/>
        <end position="142"/>
    </location>
</feature>
<dbReference type="InterPro" id="IPR013685">
    <property type="entry name" value="POTRA_FtsQ_type"/>
</dbReference>
<keyword evidence="8 9" id="KW-0131">Cell cycle</keyword>
<keyword evidence="4 9" id="KW-0132">Cell division</keyword>
<keyword evidence="5 9" id="KW-0812">Transmembrane</keyword>
<accession>A0A1I0G1W2</accession>
<evidence type="ECO:0000313" key="11">
    <source>
        <dbReference type="EMBL" id="SET64725.1"/>
    </source>
</evidence>
<evidence type="ECO:0000259" key="10">
    <source>
        <dbReference type="PROSITE" id="PS51779"/>
    </source>
</evidence>
<keyword evidence="6 9" id="KW-1133">Transmembrane helix</keyword>
<evidence type="ECO:0000256" key="4">
    <source>
        <dbReference type="ARBA" id="ARBA00022618"/>
    </source>
</evidence>
<evidence type="ECO:0000256" key="7">
    <source>
        <dbReference type="ARBA" id="ARBA00023136"/>
    </source>
</evidence>
<dbReference type="STRING" id="430453.SAMN04487962_11548"/>
<comment type="similarity">
    <text evidence="9">Belongs to the FtsQ/DivIB family. FtsQ subfamily.</text>
</comment>
<sequence>MFEQMLLRGRFVPSEPPRRRGATSSEPEQNLLDVLAQVLGSVPWGKLGIGAVILFAAALLPWGASQLLGAMDRQFMHVEVQGALKGESRNSLERHAARWLGESFFTTDLADIKRSVEQRPWVESAAVRRAWPDGLVVEVREHKPLAYWNDTQLISRTGEVFSPPNREVAGQLPRLRGPEGRAREVIDMGRHMANTLDVHGIGFAGITLEERGAWTLTLANGIEVALGRDQVEQRFERFLTVYGEQLATRADQVERIDARYTNGVAVRWKPLAGASDNNS</sequence>
<dbReference type="OrthoDB" id="9790370at2"/>
<comment type="function">
    <text evidence="9">Essential cell division protein. May link together the upstream cell division proteins, which are predominantly cytoplasmic, with the downstream cell division proteins, which are predominantly periplasmic. May control correct divisome assembly.</text>
</comment>
<evidence type="ECO:0000256" key="8">
    <source>
        <dbReference type="ARBA" id="ARBA00023306"/>
    </source>
</evidence>
<dbReference type="PANTHER" id="PTHR35851:SF1">
    <property type="entry name" value="CELL DIVISION PROTEIN FTSQ"/>
    <property type="match status" value="1"/>
</dbReference>
<dbReference type="HAMAP" id="MF_00911">
    <property type="entry name" value="FtsQ_subfam"/>
    <property type="match status" value="1"/>
</dbReference>
<dbReference type="InterPro" id="IPR045335">
    <property type="entry name" value="FtsQ_C_sf"/>
</dbReference>
<dbReference type="GO" id="GO:0005886">
    <property type="term" value="C:plasma membrane"/>
    <property type="evidence" value="ECO:0007669"/>
    <property type="project" value="UniProtKB-SubCell"/>
</dbReference>
<dbReference type="Gene3D" id="3.10.20.310">
    <property type="entry name" value="membrane protein fhac"/>
    <property type="match status" value="1"/>
</dbReference>
<dbReference type="PANTHER" id="PTHR35851">
    <property type="entry name" value="CELL DIVISION PROTEIN FTSQ"/>
    <property type="match status" value="1"/>
</dbReference>
<dbReference type="EMBL" id="FOHZ01000015">
    <property type="protein sequence ID" value="SET64725.1"/>
    <property type="molecule type" value="Genomic_DNA"/>
</dbReference>
<dbReference type="GO" id="GO:0032153">
    <property type="term" value="C:cell division site"/>
    <property type="evidence" value="ECO:0007669"/>
    <property type="project" value="UniProtKB-UniRule"/>
</dbReference>
<dbReference type="InterPro" id="IPR034746">
    <property type="entry name" value="POTRA"/>
</dbReference>
<proteinExistence type="inferred from homology"/>
<dbReference type="GO" id="GO:0090529">
    <property type="term" value="P:cell septum assembly"/>
    <property type="evidence" value="ECO:0007669"/>
    <property type="project" value="InterPro"/>
</dbReference>
<dbReference type="InterPro" id="IPR005548">
    <property type="entry name" value="Cell_div_FtsQ/DivIB_C"/>
</dbReference>